<evidence type="ECO:0000313" key="1">
    <source>
        <dbReference type="EMBL" id="TXH83969.1"/>
    </source>
</evidence>
<organism evidence="1 2">
    <name type="scientific">Thauera aminoaromatica</name>
    <dbReference type="NCBI Taxonomy" id="164330"/>
    <lineage>
        <taxon>Bacteria</taxon>
        <taxon>Pseudomonadati</taxon>
        <taxon>Pseudomonadota</taxon>
        <taxon>Betaproteobacteria</taxon>
        <taxon>Rhodocyclales</taxon>
        <taxon>Zoogloeaceae</taxon>
        <taxon>Thauera</taxon>
    </lineage>
</organism>
<dbReference type="RefSeq" id="WP_276659015.1">
    <property type="nucleotide sequence ID" value="NZ_SSFD01000193.1"/>
</dbReference>
<comment type="caution">
    <text evidence="1">The sequence shown here is derived from an EMBL/GenBank/DDBJ whole genome shotgun (WGS) entry which is preliminary data.</text>
</comment>
<dbReference type="InterPro" id="IPR038078">
    <property type="entry name" value="PhoU-like_sf"/>
</dbReference>
<dbReference type="Proteomes" id="UP000321192">
    <property type="component" value="Unassembled WGS sequence"/>
</dbReference>
<accession>A0A5C7SKK9</accession>
<dbReference type="EMBL" id="SSFD01000193">
    <property type="protein sequence ID" value="TXH83969.1"/>
    <property type="molecule type" value="Genomic_DNA"/>
</dbReference>
<dbReference type="Gene3D" id="1.20.58.220">
    <property type="entry name" value="Phosphate transport system protein phou homolog 2, domain 2"/>
    <property type="match status" value="1"/>
</dbReference>
<protein>
    <submittedName>
        <fullName evidence="1">Phosphate transport regulator</fullName>
    </submittedName>
</protein>
<reference evidence="1 2" key="1">
    <citation type="submission" date="2018-09" db="EMBL/GenBank/DDBJ databases">
        <title>Metagenome Assembled Genomes from an Advanced Water Purification Facility.</title>
        <authorList>
            <person name="Stamps B.W."/>
            <person name="Spear J.R."/>
        </authorList>
    </citation>
    <scope>NUCLEOTIDE SEQUENCE [LARGE SCALE GENOMIC DNA]</scope>
    <source>
        <strain evidence="1">Bin_27_1</strain>
    </source>
</reference>
<dbReference type="AlphaFoldDB" id="A0A5C7SKK9"/>
<sequence length="648" mass="70834">MTEKARIIDALGEPSLLLPALLADALAANDRVKFYFSLLQAAQLHATHPSALQPALSAERGAAGIADDSLDALPGQSELIEDDLYRIPGAEKVCGLIATELDTLLAPLRASGIDAAAGLTARLSALRGQAWCTRQDSLSREQITRLVSGDRDAGDSAHLMVMDMHKALLHLQSQIASEDIDGAAAYEISPADRPLIAAFMRGVNETRPLKFEHPGLGTTATRSGERLILQNDIGTTDAHVLVVHVEKGCVRVTYTDVHIQRLLFFQSLFAHWAVSWDDTRSRTDRDMDDGVYHISTGTFTANNEAGLSDYLCFLGSRLVFLIDWNRARKRLRLLLPKKESLAVLKWAADEGIGHMGWLRAGGEQLVVDALAFAARTPPAFGARLDDTLDRSRAMAFMQFVFRTCTRAQLENLPEEEIRDALRVELLTCFRSTRQQLIDVAAEHAALAIEIAAGLRDCLLGLLGPEAGEQVTRNAGRARHWEHQADDLVNLARELQRQNTGHGDFYCTLIEGADDVIDELEEAAFHLGLFPPAPPGAPLLESLGTLAALAVSSAQEFLKALECARGIRPGGPREDLQDFLEAIHHIMAAERQADEAHRGFKRALIADTGDFRDLYACAECARNLENAADLLLHTAMQLRDHVLSAVTSD</sequence>
<gene>
    <name evidence="1" type="ORF">E6Q80_12515</name>
</gene>
<name>A0A5C7SKK9_THASP</name>
<proteinExistence type="predicted"/>
<evidence type="ECO:0000313" key="2">
    <source>
        <dbReference type="Proteomes" id="UP000321192"/>
    </source>
</evidence>